<dbReference type="eggNOG" id="KOG0192">
    <property type="taxonomic scope" value="Eukaryota"/>
</dbReference>
<dbReference type="CDD" id="cd00180">
    <property type="entry name" value="PKc"/>
    <property type="match status" value="1"/>
</dbReference>
<dbReference type="GO" id="GO:0004672">
    <property type="term" value="F:protein kinase activity"/>
    <property type="evidence" value="ECO:0007669"/>
    <property type="project" value="InterPro"/>
</dbReference>
<dbReference type="Proteomes" id="UP000002668">
    <property type="component" value="Genome"/>
</dbReference>
<proteinExistence type="predicted"/>
<dbReference type="PROSITE" id="PS00108">
    <property type="entry name" value="PROTEIN_KINASE_ST"/>
    <property type="match status" value="1"/>
</dbReference>
<feature type="compositionally biased region" description="Low complexity" evidence="1">
    <location>
        <begin position="644"/>
        <end position="662"/>
    </location>
</feature>
<dbReference type="SUPFAM" id="SSF56112">
    <property type="entry name" value="Protein kinase-like (PK-like)"/>
    <property type="match status" value="1"/>
</dbReference>
<feature type="compositionally biased region" description="Low complexity" evidence="1">
    <location>
        <begin position="266"/>
        <end position="284"/>
    </location>
</feature>
<dbReference type="Pfam" id="PF06985">
    <property type="entry name" value="HET"/>
    <property type="match status" value="1"/>
</dbReference>
<gene>
    <name evidence="3" type="ORF">LEMA_P093520.1</name>
</gene>
<dbReference type="GO" id="GO:0005524">
    <property type="term" value="F:ATP binding"/>
    <property type="evidence" value="ECO:0007669"/>
    <property type="project" value="InterPro"/>
</dbReference>
<feature type="region of interest" description="Disordered" evidence="1">
    <location>
        <begin position="526"/>
        <end position="598"/>
    </location>
</feature>
<sequence>MDSQGASFAFDASMDFSTAFATQQQHFSKPVEDETSGFFADEGIDTATFIDPTVFNTLQGQTYMPQNLAMGNTSASTSGWDTQATPQLQQPLSTFPPTPVQSFDSIYQQGLSTSLGKRPLEMDQFDFPQAKRHELVPMQDFPLFPSMPSTASATSNWGLDTQLTPPISTTEFGLSDDAADVCATWFHKFNVLPSDRHIESLSQLTGESADAIRSWFGRLLKQGMGSAQNDSAYKSQTSLTQHESLWNGSYSADTLQASPSHLFAPQTESSTTPEATTTTVQPATALRRSKKRCTPTQDPRLLGRDPNKIYQCTRKCGKRYGRKCDWKRNEEEGYPCKSWVCSLCTSEGVENVKPCFRKYHFVQHFRNIHPDVNADDHEETSIVSSETEFPRHCGFCPHRFVSRQDRIDHIADHFKAGKSMLDWRDEDDHDNHDSDNNDDDDDNGSNGDGFDGAPSFPPPPFDPSGEPGSKHSGGNGSSGAGSQDPRSQSGYFQFQLSQLDASQDGAESPIIDPLTQEKSVVPVDQTQLEDKHSSLDGVARDCSIHGKQSSTPESGQDAMARNVLSQPLTNQPKLEQALATEPANGPTEHRLKDNSQVDEDLLEPYRKLTSSDGDAISPIEATVLAPSNIYDRVQKAGHDLACSSYASRSSSSSPPMSPALSSQKPQCVPPASKSFLSVRLLGAGGFSTVDEVVHRGTHLRLGRKTLKNRDEGAVEELRKEISVLQKLRHPHVIRFLDAYSSGDKMSILLSPVAETTLALWLDRTLVEKPENLKETIVNMFGCLVSSVRYLHEQRPVVVHMDIKPQNILIVNSHSELPQVVLCDFGISSSEDLRDEHVVAMTRRYTAPEAFEGFARKQAADIFSLGCVFIEMASVSFSGDNPEWLEFRKDFSGRTGKYYWQEVPDVQARLTSFVEGATSATEETVADTLKTMLSPEPSERPDAASLTMIFAPAPCCLDWPNDKAVYPGPQEEVDLVKVLGQEEHVGCHGKTYTCDAIQEVSSNKMFAAEDWLHECTHSHEACRYMSSSETTALPTRLVEILSDDPNDLHIRLADMTYIERSDHQIDYMALSHVWNPSQPVLVMDALDEWQKELPLDRLAEDVKVAIATTRRLGYRYMWADSLCVIQDSIFDKQQECTNMASVFRNAALTLVLDQLAPPDTLEPHSTNAPSTCSPTHTKRIHPSKPHPAPSLALPAIAFHTPGFAWDTRAWVLQERLLSRRFLHLGKQLYWECNSLKASETFPRGLAPLVWEKVHSQRNDCIAIPLPRVELRADTASDKPTALYIHRLPSPISASRRRGQHTQQIRTQDDTAADIVEDAQRLRRYQARYRRSVQSTWRGLPTPCSHADTIVEACKHALACRPHDPQAALPGTQCTAVNHNPQHLVTQQLVPLQDPPETRAPCAKVGISSLLDGPHGEQMHEKEQVHAEHVRGVCVRDDEGSCIKARTQDGVGMQM</sequence>
<dbReference type="Pfam" id="PF00069">
    <property type="entry name" value="Pkinase"/>
    <property type="match status" value="1"/>
</dbReference>
<feature type="compositionally biased region" description="Polar residues" evidence="1">
    <location>
        <begin position="563"/>
        <end position="573"/>
    </location>
</feature>
<name>E5A266_LEPMJ</name>
<reference evidence="4" key="1">
    <citation type="journal article" date="2011" name="Nat. Commun.">
        <title>Effector diversification within compartments of the Leptosphaeria maculans genome affected by Repeat-Induced Point mutations.</title>
        <authorList>
            <person name="Rouxel T."/>
            <person name="Grandaubert J."/>
            <person name="Hane J.K."/>
            <person name="Hoede C."/>
            <person name="van de Wouw A.P."/>
            <person name="Couloux A."/>
            <person name="Dominguez V."/>
            <person name="Anthouard V."/>
            <person name="Bally P."/>
            <person name="Bourras S."/>
            <person name="Cozijnsen A.J."/>
            <person name="Ciuffetti L.M."/>
            <person name="Degrave A."/>
            <person name="Dilmaghani A."/>
            <person name="Duret L."/>
            <person name="Fudal I."/>
            <person name="Goodwin S.B."/>
            <person name="Gout L."/>
            <person name="Glaser N."/>
            <person name="Linglin J."/>
            <person name="Kema G.H.J."/>
            <person name="Lapalu N."/>
            <person name="Lawrence C.B."/>
            <person name="May K."/>
            <person name="Meyer M."/>
            <person name="Ollivier B."/>
            <person name="Poulain J."/>
            <person name="Schoch C.L."/>
            <person name="Simon A."/>
            <person name="Spatafora J.W."/>
            <person name="Stachowiak A."/>
            <person name="Turgeon B.G."/>
            <person name="Tyler B.M."/>
            <person name="Vincent D."/>
            <person name="Weissenbach J."/>
            <person name="Amselem J."/>
            <person name="Quesneville H."/>
            <person name="Oliver R.P."/>
            <person name="Wincker P."/>
            <person name="Balesdent M.-H."/>
            <person name="Howlett B.J."/>
        </authorList>
    </citation>
    <scope>NUCLEOTIDE SEQUENCE [LARGE SCALE GENOMIC DNA]</scope>
    <source>
        <strain evidence="4">JN3 / isolate v23.1.3 / race Av1-4-5-6-7-8</strain>
    </source>
</reference>
<evidence type="ECO:0000256" key="1">
    <source>
        <dbReference type="SAM" id="MobiDB-lite"/>
    </source>
</evidence>
<evidence type="ECO:0000313" key="4">
    <source>
        <dbReference type="Proteomes" id="UP000002668"/>
    </source>
</evidence>
<dbReference type="InterPro" id="IPR011009">
    <property type="entry name" value="Kinase-like_dom_sf"/>
</dbReference>
<feature type="compositionally biased region" description="Polar residues" evidence="1">
    <location>
        <begin position="1162"/>
        <end position="1174"/>
    </location>
</feature>
<dbReference type="InterPro" id="IPR000719">
    <property type="entry name" value="Prot_kinase_dom"/>
</dbReference>
<dbReference type="Gene3D" id="3.30.200.20">
    <property type="entry name" value="Phosphorylase Kinase, domain 1"/>
    <property type="match status" value="1"/>
</dbReference>
<dbReference type="OrthoDB" id="4062651at2759"/>
<protein>
    <recommendedName>
        <fullName evidence="2">Protein kinase domain-containing protein</fullName>
    </recommendedName>
</protein>
<dbReference type="HOGENOM" id="CLU_256201_0_0_1"/>
<dbReference type="SMART" id="SM00220">
    <property type="entry name" value="S_TKc"/>
    <property type="match status" value="1"/>
</dbReference>
<dbReference type="OMA" id="YQCTRKC"/>
<dbReference type="InterPro" id="IPR010730">
    <property type="entry name" value="HET"/>
</dbReference>
<dbReference type="GeneID" id="13281767"/>
<dbReference type="Gene3D" id="1.10.510.10">
    <property type="entry name" value="Transferase(Phosphotransferase) domain 1"/>
    <property type="match status" value="1"/>
</dbReference>
<dbReference type="PANTHER" id="PTHR33112:SF10">
    <property type="entry name" value="TOL"/>
    <property type="match status" value="1"/>
</dbReference>
<dbReference type="InParanoid" id="E5A266"/>
<feature type="region of interest" description="Disordered" evidence="1">
    <location>
        <begin position="1158"/>
        <end position="1184"/>
    </location>
</feature>
<dbReference type="InterPro" id="IPR008271">
    <property type="entry name" value="Ser/Thr_kinase_AS"/>
</dbReference>
<feature type="region of interest" description="Disordered" evidence="1">
    <location>
        <begin position="425"/>
        <end position="488"/>
    </location>
</feature>
<dbReference type="STRING" id="985895.E5A266"/>
<accession>E5A266</accession>
<keyword evidence="4" id="KW-1185">Reference proteome</keyword>
<dbReference type="EMBL" id="FP929132">
    <property type="protein sequence ID" value="CBX97943.1"/>
    <property type="molecule type" value="Genomic_DNA"/>
</dbReference>
<dbReference type="PROSITE" id="PS50011">
    <property type="entry name" value="PROTEIN_KINASE_DOM"/>
    <property type="match status" value="1"/>
</dbReference>
<feature type="region of interest" description="Disordered" evidence="1">
    <location>
        <begin position="644"/>
        <end position="666"/>
    </location>
</feature>
<feature type="region of interest" description="Disordered" evidence="1">
    <location>
        <begin position="264"/>
        <end position="301"/>
    </location>
</feature>
<feature type="domain" description="Protein kinase" evidence="2">
    <location>
        <begin position="675"/>
        <end position="950"/>
    </location>
</feature>
<feature type="compositionally biased region" description="Basic and acidic residues" evidence="1">
    <location>
        <begin position="528"/>
        <end position="544"/>
    </location>
</feature>
<dbReference type="VEuPathDB" id="FungiDB:LEMA_P093520.1"/>
<evidence type="ECO:0000259" key="2">
    <source>
        <dbReference type="PROSITE" id="PS50011"/>
    </source>
</evidence>
<evidence type="ECO:0000313" key="3">
    <source>
        <dbReference type="EMBL" id="CBX97943.1"/>
    </source>
</evidence>
<organism evidence="4">
    <name type="scientific">Leptosphaeria maculans (strain JN3 / isolate v23.1.3 / race Av1-4-5-6-7-8)</name>
    <name type="common">Blackleg fungus</name>
    <name type="synonym">Phoma lingam</name>
    <dbReference type="NCBI Taxonomy" id="985895"/>
    <lineage>
        <taxon>Eukaryota</taxon>
        <taxon>Fungi</taxon>
        <taxon>Dikarya</taxon>
        <taxon>Ascomycota</taxon>
        <taxon>Pezizomycotina</taxon>
        <taxon>Dothideomycetes</taxon>
        <taxon>Pleosporomycetidae</taxon>
        <taxon>Pleosporales</taxon>
        <taxon>Pleosporineae</taxon>
        <taxon>Leptosphaeriaceae</taxon>
        <taxon>Plenodomus</taxon>
        <taxon>Plenodomus lingam/Leptosphaeria maculans species complex</taxon>
    </lineage>
</organism>
<dbReference type="PANTHER" id="PTHR33112">
    <property type="entry name" value="DOMAIN PROTEIN, PUTATIVE-RELATED"/>
    <property type="match status" value="1"/>
</dbReference>